<proteinExistence type="predicted"/>
<comment type="caution">
    <text evidence="2">The sequence shown here is derived from an EMBL/GenBank/DDBJ whole genome shotgun (WGS) entry which is preliminary data.</text>
</comment>
<feature type="transmembrane region" description="Helical" evidence="1">
    <location>
        <begin position="56"/>
        <end position="79"/>
    </location>
</feature>
<evidence type="ECO:0000313" key="3">
    <source>
        <dbReference type="Proteomes" id="UP000253426"/>
    </source>
</evidence>
<keyword evidence="1" id="KW-1133">Transmembrane helix</keyword>
<dbReference type="AlphaFoldDB" id="A0A366HQJ7"/>
<keyword evidence="3" id="KW-1185">Reference proteome</keyword>
<evidence type="ECO:0000313" key="2">
    <source>
        <dbReference type="EMBL" id="RBP45129.1"/>
    </source>
</evidence>
<accession>A0A366HQJ7</accession>
<dbReference type="EMBL" id="QNRR01000003">
    <property type="protein sequence ID" value="RBP45129.1"/>
    <property type="molecule type" value="Genomic_DNA"/>
</dbReference>
<keyword evidence="1" id="KW-0812">Transmembrane</keyword>
<reference evidence="2 3" key="1">
    <citation type="submission" date="2018-06" db="EMBL/GenBank/DDBJ databases">
        <title>Genomic Encyclopedia of Type Strains, Phase IV (KMG-IV): sequencing the most valuable type-strain genomes for metagenomic binning, comparative biology and taxonomic classification.</title>
        <authorList>
            <person name="Goeker M."/>
        </authorList>
    </citation>
    <scope>NUCLEOTIDE SEQUENCE [LARGE SCALE GENOMIC DNA]</scope>
    <source>
        <strain evidence="2 3">DSM 25532</strain>
    </source>
</reference>
<organism evidence="2 3">
    <name type="scientific">Roseimicrobium gellanilyticum</name>
    <dbReference type="NCBI Taxonomy" id="748857"/>
    <lineage>
        <taxon>Bacteria</taxon>
        <taxon>Pseudomonadati</taxon>
        <taxon>Verrucomicrobiota</taxon>
        <taxon>Verrucomicrobiia</taxon>
        <taxon>Verrucomicrobiales</taxon>
        <taxon>Verrucomicrobiaceae</taxon>
        <taxon>Roseimicrobium</taxon>
    </lineage>
</organism>
<dbReference type="Proteomes" id="UP000253426">
    <property type="component" value="Unassembled WGS sequence"/>
</dbReference>
<feature type="transmembrane region" description="Helical" evidence="1">
    <location>
        <begin position="31"/>
        <end position="49"/>
    </location>
</feature>
<sequence length="90" mass="9772">MSCHCSRGSLSPPPHSAYRISSTLPLLRTFSVLWFALVVPLSLLLLVVAMTFQGRIFAIGAIALGTTPLLAAVFIHATFQPFIIPLLRHS</sequence>
<name>A0A366HQJ7_9BACT</name>
<keyword evidence="1" id="KW-0472">Membrane</keyword>
<gene>
    <name evidence="2" type="ORF">DES53_103126</name>
</gene>
<evidence type="ECO:0000256" key="1">
    <source>
        <dbReference type="SAM" id="Phobius"/>
    </source>
</evidence>
<protein>
    <submittedName>
        <fullName evidence="2">Uncharacterized protein</fullName>
    </submittedName>
</protein>